<dbReference type="PROSITE" id="PS51257">
    <property type="entry name" value="PROKAR_LIPOPROTEIN"/>
    <property type="match status" value="1"/>
</dbReference>
<dbReference type="RefSeq" id="WP_207667991.1">
    <property type="nucleotide sequence ID" value="NZ_CALCQM010000142.1"/>
</dbReference>
<evidence type="ECO:0000313" key="4">
    <source>
        <dbReference type="Proteomes" id="UP000295500"/>
    </source>
</evidence>
<comment type="caution">
    <text evidence="3">The sequence shown here is derived from an EMBL/GenBank/DDBJ whole genome shotgun (WGS) entry which is preliminary data.</text>
</comment>
<dbReference type="AlphaFoldDB" id="A0A4R6Q2N4"/>
<name>A0A4R6Q2N4_9FIRM</name>
<sequence length="268" mass="28518">MNIKKILVVILALALIFSLGACDKEKSAAKKDFKAAVEQANTANDKLDEAVSNAQGLLENHGKPLDKTTVSNLKKQIAVTKKAKIKIPDQPSETEDIKAATKKLTAADNSGQVKALKKSQKALTDSVKQLKLLNKPSEKFVVSRLKNAKYVNKVVAATEDNDPNGQLHKAGGYTAAVFFQSSLVDQSDVYGSSLIDKGTDAGGCIEVYGTAADAKERNEYLSAFDGGILSSGGHKVLGTVVIRTSCELTASKQKALEKQVIAALTKLN</sequence>
<feature type="coiled-coil region" evidence="1">
    <location>
        <begin position="30"/>
        <end position="60"/>
    </location>
</feature>
<feature type="chain" id="PRO_5039717029" description="Lipoprotein" evidence="2">
    <location>
        <begin position="22"/>
        <end position="268"/>
    </location>
</feature>
<dbReference type="EMBL" id="SNXO01000014">
    <property type="protein sequence ID" value="TDP56451.1"/>
    <property type="molecule type" value="Genomic_DNA"/>
</dbReference>
<keyword evidence="2" id="KW-0732">Signal</keyword>
<evidence type="ECO:0000313" key="3">
    <source>
        <dbReference type="EMBL" id="TDP56451.1"/>
    </source>
</evidence>
<reference evidence="3 4" key="1">
    <citation type="submission" date="2019-03" db="EMBL/GenBank/DDBJ databases">
        <title>Genomic Encyclopedia of Type Strains, Phase IV (KMG-IV): sequencing the most valuable type-strain genomes for metagenomic binning, comparative biology and taxonomic classification.</title>
        <authorList>
            <person name="Goeker M."/>
        </authorList>
    </citation>
    <scope>NUCLEOTIDE SEQUENCE [LARGE SCALE GENOMIC DNA]</scope>
    <source>
        <strain evidence="3 4">DSM 28287</strain>
    </source>
</reference>
<gene>
    <name evidence="3" type="ORF">EV211_11425</name>
</gene>
<organism evidence="3 4">
    <name type="scientific">Aminicella lysinilytica</name>
    <dbReference type="NCBI Taxonomy" id="433323"/>
    <lineage>
        <taxon>Bacteria</taxon>
        <taxon>Bacillati</taxon>
        <taxon>Bacillota</taxon>
        <taxon>Clostridia</taxon>
        <taxon>Peptostreptococcales</taxon>
        <taxon>Anaerovoracaceae</taxon>
        <taxon>Aminicella</taxon>
    </lineage>
</organism>
<keyword evidence="1" id="KW-0175">Coiled coil</keyword>
<proteinExistence type="predicted"/>
<evidence type="ECO:0000256" key="1">
    <source>
        <dbReference type="SAM" id="Coils"/>
    </source>
</evidence>
<evidence type="ECO:0000256" key="2">
    <source>
        <dbReference type="SAM" id="SignalP"/>
    </source>
</evidence>
<keyword evidence="4" id="KW-1185">Reference proteome</keyword>
<accession>A0A4R6Q2N4</accession>
<evidence type="ECO:0008006" key="5">
    <source>
        <dbReference type="Google" id="ProtNLM"/>
    </source>
</evidence>
<dbReference type="Proteomes" id="UP000295500">
    <property type="component" value="Unassembled WGS sequence"/>
</dbReference>
<protein>
    <recommendedName>
        <fullName evidence="5">Lipoprotein</fullName>
    </recommendedName>
</protein>
<feature type="signal peptide" evidence="2">
    <location>
        <begin position="1"/>
        <end position="21"/>
    </location>
</feature>